<dbReference type="EMBL" id="SDHY01000003">
    <property type="protein sequence ID" value="RXK49700.1"/>
    <property type="molecule type" value="Genomic_DNA"/>
</dbReference>
<dbReference type="Proteomes" id="UP000289455">
    <property type="component" value="Unassembled WGS sequence"/>
</dbReference>
<dbReference type="PIRSF" id="PIRSF000137">
    <property type="entry name" value="Alcohol_oxidase"/>
    <property type="match status" value="1"/>
</dbReference>
<reference evidence="9 10" key="1">
    <citation type="submission" date="2019-01" db="EMBL/GenBank/DDBJ databases">
        <title>Cytophagaceae bacterium strain CAR-16.</title>
        <authorList>
            <person name="Chen W.-M."/>
        </authorList>
    </citation>
    <scope>NUCLEOTIDE SEQUENCE [LARGE SCALE GENOMIC DNA]</scope>
    <source>
        <strain evidence="9 10">CAR-16</strain>
    </source>
</reference>
<comment type="similarity">
    <text evidence="2 6">Belongs to the GMC oxidoreductase family.</text>
</comment>
<dbReference type="InterPro" id="IPR012132">
    <property type="entry name" value="GMC_OxRdtase"/>
</dbReference>
<evidence type="ECO:0000256" key="6">
    <source>
        <dbReference type="RuleBase" id="RU003968"/>
    </source>
</evidence>
<feature type="domain" description="Glucose-methanol-choline oxidoreductase N-terminal" evidence="8">
    <location>
        <begin position="254"/>
        <end position="268"/>
    </location>
</feature>
<dbReference type="PROSITE" id="PS00623">
    <property type="entry name" value="GMC_OXRED_1"/>
    <property type="match status" value="1"/>
</dbReference>
<dbReference type="Gene3D" id="3.30.560.10">
    <property type="entry name" value="Glucose Oxidase, domain 3"/>
    <property type="match status" value="1"/>
</dbReference>
<name>A0A4Q1BZX6_9BACT</name>
<proteinExistence type="inferred from homology"/>
<evidence type="ECO:0000259" key="7">
    <source>
        <dbReference type="PROSITE" id="PS00623"/>
    </source>
</evidence>
<dbReference type="InterPro" id="IPR007867">
    <property type="entry name" value="GMC_OxRtase_C"/>
</dbReference>
<comment type="cofactor">
    <cofactor evidence="1 5">
        <name>FAD</name>
        <dbReference type="ChEBI" id="CHEBI:57692"/>
    </cofactor>
</comment>
<gene>
    <name evidence="9" type="ORF">ESB04_05860</name>
</gene>
<evidence type="ECO:0000313" key="9">
    <source>
        <dbReference type="EMBL" id="RXK49700.1"/>
    </source>
</evidence>
<evidence type="ECO:0000256" key="3">
    <source>
        <dbReference type="ARBA" id="ARBA00022630"/>
    </source>
</evidence>
<dbReference type="Pfam" id="PF00732">
    <property type="entry name" value="GMC_oxred_N"/>
    <property type="match status" value="1"/>
</dbReference>
<protein>
    <submittedName>
        <fullName evidence="9">Choline dehydrogenase</fullName>
    </submittedName>
</protein>
<dbReference type="OrthoDB" id="9785276at2"/>
<feature type="binding site" evidence="5">
    <location>
        <position position="217"/>
    </location>
    <ligand>
        <name>FAD</name>
        <dbReference type="ChEBI" id="CHEBI:57692"/>
    </ligand>
</feature>
<dbReference type="GO" id="GO:0050660">
    <property type="term" value="F:flavin adenine dinucleotide binding"/>
    <property type="evidence" value="ECO:0007669"/>
    <property type="project" value="InterPro"/>
</dbReference>
<evidence type="ECO:0000259" key="8">
    <source>
        <dbReference type="PROSITE" id="PS00624"/>
    </source>
</evidence>
<dbReference type="SUPFAM" id="SSF54373">
    <property type="entry name" value="FAD-linked reductases, C-terminal domain"/>
    <property type="match status" value="1"/>
</dbReference>
<keyword evidence="10" id="KW-1185">Reference proteome</keyword>
<dbReference type="InterPro" id="IPR036188">
    <property type="entry name" value="FAD/NAD-bd_sf"/>
</dbReference>
<dbReference type="PANTHER" id="PTHR11552">
    <property type="entry name" value="GLUCOSE-METHANOL-CHOLINE GMC OXIDOREDUCTASE"/>
    <property type="match status" value="1"/>
</dbReference>
<keyword evidence="3 6" id="KW-0285">Flavoprotein</keyword>
<evidence type="ECO:0000256" key="2">
    <source>
        <dbReference type="ARBA" id="ARBA00010790"/>
    </source>
</evidence>
<evidence type="ECO:0000256" key="1">
    <source>
        <dbReference type="ARBA" id="ARBA00001974"/>
    </source>
</evidence>
<organism evidence="9 10">
    <name type="scientific">Aquirufa rosea</name>
    <dbReference type="NCBI Taxonomy" id="2509241"/>
    <lineage>
        <taxon>Bacteria</taxon>
        <taxon>Pseudomonadati</taxon>
        <taxon>Bacteroidota</taxon>
        <taxon>Cytophagia</taxon>
        <taxon>Cytophagales</taxon>
        <taxon>Flectobacillaceae</taxon>
        <taxon>Aquirufa</taxon>
    </lineage>
</organism>
<dbReference type="SUPFAM" id="SSF51905">
    <property type="entry name" value="FAD/NAD(P)-binding domain"/>
    <property type="match status" value="1"/>
</dbReference>
<sequence length="536" mass="58677">MSAFDYIIVGAGTAGCVLANRLSANPKNSVLLVEAGINSRDPRVDMPSAYSLLQKSYLDWHFYTEPQSKLNGRRIYQPRGKAIGGSSAINCMAYIRGNKADFDDWEVSGCSGWGYQEMLSYFKKSERNTFFNNEYHGQDGPVTVSNAIHISPFGKAFVEACQEVGMPENPDFNGVRQVGAGYFQFNIHEGVRCSAAKGFIEPAIKRSNLQVISQFHVASLIRKGERIMGVRGYLKGGKKLVEFQAKQEVILSAGSFQSPQILMLSGIGDPDYLTSFGIDCQHALVGVGKNLSDHVFINMNARANTAGESYNMALNLKNFATYIMSHQGPLAASPLEACAFFDSVNHSERPDLQFHFTSAWAYDLYDKDNLPLSDGFTVLPTLLKPKSRGYVGLHSTNPMDAPLIDPKFLSDAGGEDLATLVRGVKLAKEIMLSSAFEPLRLNDQLNFPAPGEWTDDYILNHIQAALECVYHPVGTCKMGVDEEAVVDPQSMKVRGLSGLRVVDASIMPDLVAGNTNAAVMAIAEKAADLILDFDFE</sequence>
<dbReference type="PANTHER" id="PTHR11552:SF147">
    <property type="entry name" value="CHOLINE DEHYDROGENASE, MITOCHONDRIAL"/>
    <property type="match status" value="1"/>
</dbReference>
<feature type="domain" description="Glucose-methanol-choline oxidoreductase N-terminal" evidence="7">
    <location>
        <begin position="80"/>
        <end position="103"/>
    </location>
</feature>
<evidence type="ECO:0000256" key="5">
    <source>
        <dbReference type="PIRSR" id="PIRSR000137-2"/>
    </source>
</evidence>
<dbReference type="AlphaFoldDB" id="A0A4Q1BZX6"/>
<dbReference type="InterPro" id="IPR000172">
    <property type="entry name" value="GMC_OxRdtase_N"/>
</dbReference>
<dbReference type="GO" id="GO:0016614">
    <property type="term" value="F:oxidoreductase activity, acting on CH-OH group of donors"/>
    <property type="evidence" value="ECO:0007669"/>
    <property type="project" value="InterPro"/>
</dbReference>
<evidence type="ECO:0000313" key="10">
    <source>
        <dbReference type="Proteomes" id="UP000289455"/>
    </source>
</evidence>
<dbReference type="Pfam" id="PF05199">
    <property type="entry name" value="GMC_oxred_C"/>
    <property type="match status" value="1"/>
</dbReference>
<dbReference type="PROSITE" id="PS00624">
    <property type="entry name" value="GMC_OXRED_2"/>
    <property type="match status" value="1"/>
</dbReference>
<evidence type="ECO:0000256" key="4">
    <source>
        <dbReference type="ARBA" id="ARBA00022827"/>
    </source>
</evidence>
<comment type="caution">
    <text evidence="9">The sequence shown here is derived from an EMBL/GenBank/DDBJ whole genome shotgun (WGS) entry which is preliminary data.</text>
</comment>
<dbReference type="Gene3D" id="3.50.50.60">
    <property type="entry name" value="FAD/NAD(P)-binding domain"/>
    <property type="match status" value="1"/>
</dbReference>
<accession>A0A4Q1BZX6</accession>
<keyword evidence="4 5" id="KW-0274">FAD</keyword>
<dbReference type="RefSeq" id="WP_129026797.1">
    <property type="nucleotide sequence ID" value="NZ_SDHY01000003.1"/>
</dbReference>